<sequence length="208" mass="21598">MNIVNGVLRWSVLILVSVLAVTVPLTEACAGSRGGGGRGGGSHGGGHGGASHHWGGHHGGRHGHGGFSSGVVVEFGGWWNPWGYGGYAPYGWGAPRYYGYPEHPYGGYAPSYAYPPAVPPYAYDYDAAAGGASLQIEVTPGETEILVDGTRVGMAKEFQGPVIVPVAAGSHTLEFRVGGLTIIEDIVASPRTTVLIKRDMGTTVVPQQ</sequence>
<dbReference type="AlphaFoldDB" id="A0A2T4TXF5"/>
<comment type="caution">
    <text evidence="2">The sequence shown here is derived from an EMBL/GenBank/DDBJ whole genome shotgun (WGS) entry which is preliminary data.</text>
</comment>
<dbReference type="EMBL" id="NVQC01000022">
    <property type="protein sequence ID" value="PTL35779.1"/>
    <property type="molecule type" value="Genomic_DNA"/>
</dbReference>
<proteinExistence type="predicted"/>
<feature type="region of interest" description="Disordered" evidence="1">
    <location>
        <begin position="30"/>
        <end position="61"/>
    </location>
</feature>
<gene>
    <name evidence="2" type="ORF">CLG94_08465</name>
</gene>
<evidence type="ECO:0000313" key="3">
    <source>
        <dbReference type="Proteomes" id="UP000241436"/>
    </source>
</evidence>
<protein>
    <recommendedName>
        <fullName evidence="4">PEGA domain-containing protein</fullName>
    </recommendedName>
</protein>
<name>A0A2T4TXF5_9BACT</name>
<reference evidence="2 3" key="1">
    <citation type="submission" date="2017-09" db="EMBL/GenBank/DDBJ databases">
        <title>Bloom of a denitrifying methanotroph, Candidatus Methylomirabilis limnetica, in a deep stratified lake.</title>
        <authorList>
            <person name="Graf J.S."/>
            <person name="Marchant H.K."/>
            <person name="Tienken D."/>
            <person name="Hach P.F."/>
            <person name="Brand A."/>
            <person name="Schubert C.J."/>
            <person name="Kuypers M.M."/>
            <person name="Milucka J."/>
        </authorList>
    </citation>
    <scope>NUCLEOTIDE SEQUENCE [LARGE SCALE GENOMIC DNA]</scope>
    <source>
        <strain evidence="2 3">Zug</strain>
    </source>
</reference>
<evidence type="ECO:0000313" key="2">
    <source>
        <dbReference type="EMBL" id="PTL35779.1"/>
    </source>
</evidence>
<reference evidence="3" key="2">
    <citation type="journal article" date="2018" name="Environ. Microbiol.">
        <title>Bloom of a denitrifying methanotroph, 'Candidatus Methylomirabilis limnetica', in a deep stratified lake.</title>
        <authorList>
            <person name="Graf J.S."/>
            <person name="Mayr M.J."/>
            <person name="Marchant H.K."/>
            <person name="Tienken D."/>
            <person name="Hach P.F."/>
            <person name="Brand A."/>
            <person name="Schubert C.J."/>
            <person name="Kuypers M.M."/>
            <person name="Milucka J."/>
        </authorList>
    </citation>
    <scope>NUCLEOTIDE SEQUENCE [LARGE SCALE GENOMIC DNA]</scope>
    <source>
        <strain evidence="3">Zug</strain>
    </source>
</reference>
<keyword evidence="3" id="KW-1185">Reference proteome</keyword>
<accession>A0A2T4TXF5</accession>
<evidence type="ECO:0008006" key="4">
    <source>
        <dbReference type="Google" id="ProtNLM"/>
    </source>
</evidence>
<feature type="compositionally biased region" description="Gly residues" evidence="1">
    <location>
        <begin position="32"/>
        <end position="49"/>
    </location>
</feature>
<organism evidence="2 3">
    <name type="scientific">Candidatus Methylomirabilis limnetica</name>
    <dbReference type="NCBI Taxonomy" id="2033718"/>
    <lineage>
        <taxon>Bacteria</taxon>
        <taxon>Candidatus Methylomirabilota</taxon>
        <taxon>Candidatus Methylomirabilia</taxon>
        <taxon>Candidatus Methylomirabilales</taxon>
        <taxon>Candidatus Methylomirabilaceae</taxon>
        <taxon>Candidatus Methylomirabilis</taxon>
    </lineage>
</organism>
<dbReference type="Proteomes" id="UP000241436">
    <property type="component" value="Unassembled WGS sequence"/>
</dbReference>
<dbReference type="RefSeq" id="WP_107562583.1">
    <property type="nucleotide sequence ID" value="NZ_NVQC01000022.1"/>
</dbReference>
<evidence type="ECO:0000256" key="1">
    <source>
        <dbReference type="SAM" id="MobiDB-lite"/>
    </source>
</evidence>